<comment type="similarity">
    <text evidence="1">Belongs to the FldB/FldC dehydratase alpha/beta subunit family.</text>
</comment>
<evidence type="ECO:0000256" key="1">
    <source>
        <dbReference type="ARBA" id="ARBA00005806"/>
    </source>
</evidence>
<dbReference type="Gene3D" id="3.40.50.11900">
    <property type="match status" value="1"/>
</dbReference>
<dbReference type="PANTHER" id="PTHR30548:SF4">
    <property type="entry name" value="SUBUNIT OF OXYGEN-SENSITIVE 2-HYDROXYISOCAPROYL-COA DEHYDRATASE"/>
    <property type="match status" value="1"/>
</dbReference>
<keyword evidence="4" id="KW-0411">Iron-sulfur</keyword>
<keyword evidence="3" id="KW-0408">Iron</keyword>
<proteinExistence type="inferred from homology"/>
<protein>
    <submittedName>
        <fullName evidence="5">3-methylbenzoyl-CoA reductase beta subunit MbdO</fullName>
    </submittedName>
</protein>
<evidence type="ECO:0000256" key="3">
    <source>
        <dbReference type="ARBA" id="ARBA00023004"/>
    </source>
</evidence>
<name>A0A1H5YRX6_9RHOO</name>
<dbReference type="EMBL" id="CP018839">
    <property type="protein sequence ID" value="APR06226.1"/>
    <property type="molecule type" value="Genomic_DNA"/>
</dbReference>
<keyword evidence="6" id="KW-1185">Reference proteome</keyword>
<sequence>MTLATQMTGEGKVLVGRGVYDGARLFRDWFDSLTEVAKRGEGAAYCFIAGNVIEVLRTFDIPATFPEINSLQTAFRNVSRDYINNAEDYGYSPDICGYVKIGVALQRRNGEHPMGKIPKPKIGMINNYCNTFIKWGEIWERTYNCPTINLDYPMTRSAGEKPKRGTQKFEYEKAYLKGQIEEAISVCERITGKKFDIDKFRQILAFSNDVNAGLKRVLELNRNKPAVFNAVTDGNIYMGVANALRGTEVASKYFKDLVEELEYRVVHGIGALDKGTEGTVPMKQSFRLALVGTPCYPIYRQFNEMFSRWGGIFVYSSYLDFASTGALTGYQYDLNDPIDSYAEGQLIMHASGSDSVFHESDNLKKLAPELGLDGVVFHPVKSCRTVSTGQADMRRIVANEMGLPTLFIESDLVDPDVVAEAPMRNRVDAFFEGLISRRQQQAASA</sequence>
<keyword evidence="2" id="KW-0479">Metal-binding</keyword>
<dbReference type="GO" id="GO:0046872">
    <property type="term" value="F:metal ion binding"/>
    <property type="evidence" value="ECO:0007669"/>
    <property type="project" value="UniProtKB-KW"/>
</dbReference>
<evidence type="ECO:0000313" key="6">
    <source>
        <dbReference type="Proteomes" id="UP000185739"/>
    </source>
</evidence>
<dbReference type="AlphaFoldDB" id="A0A1H5YRX6"/>
<dbReference type="Proteomes" id="UP000185739">
    <property type="component" value="Chromosome"/>
</dbReference>
<dbReference type="GO" id="GO:0051536">
    <property type="term" value="F:iron-sulfur cluster binding"/>
    <property type="evidence" value="ECO:0007669"/>
    <property type="project" value="UniProtKB-KW"/>
</dbReference>
<organism evidence="5 6">
    <name type="scientific">Thauera chlorobenzoica</name>
    <dbReference type="NCBI Taxonomy" id="96773"/>
    <lineage>
        <taxon>Bacteria</taxon>
        <taxon>Pseudomonadati</taxon>
        <taxon>Pseudomonadota</taxon>
        <taxon>Betaproteobacteria</taxon>
        <taxon>Rhodocyclales</taxon>
        <taxon>Zoogloeaceae</taxon>
        <taxon>Thauera</taxon>
    </lineage>
</organism>
<accession>A0A1H5YRX6</accession>
<dbReference type="RefSeq" id="WP_075149461.1">
    <property type="nucleotide sequence ID" value="NZ_CP018839.1"/>
</dbReference>
<evidence type="ECO:0000313" key="5">
    <source>
        <dbReference type="EMBL" id="APR06226.1"/>
    </source>
</evidence>
<gene>
    <name evidence="5" type="ORF">Tchl_3426</name>
</gene>
<dbReference type="PANTHER" id="PTHR30548">
    <property type="entry name" value="2-HYDROXYGLUTARYL-COA DEHYDRATASE, D-COMPONENT-RELATED"/>
    <property type="match status" value="1"/>
</dbReference>
<dbReference type="STRING" id="96773.Tchl_3426"/>
<evidence type="ECO:0000256" key="4">
    <source>
        <dbReference type="ARBA" id="ARBA00023014"/>
    </source>
</evidence>
<reference evidence="5 6" key="1">
    <citation type="submission" date="2016-12" db="EMBL/GenBank/DDBJ databases">
        <title>Complete genome sequence of Thauera chlorobenzoica, a Betaproteobacterium degrading haloaromatics anaerobically to CO2 and halides.</title>
        <authorList>
            <person name="Goris T."/>
            <person name="Mergelsberg M."/>
            <person name="Boll M."/>
        </authorList>
    </citation>
    <scope>NUCLEOTIDE SEQUENCE [LARGE SCALE GENOMIC DNA]</scope>
    <source>
        <strain evidence="5 6">3CB1</strain>
    </source>
</reference>
<dbReference type="OrthoDB" id="9810278at2"/>
<dbReference type="InterPro" id="IPR010327">
    <property type="entry name" value="FldB/FldC_alpha/beta"/>
</dbReference>
<dbReference type="Pfam" id="PF06050">
    <property type="entry name" value="HGD-D"/>
    <property type="match status" value="1"/>
</dbReference>
<evidence type="ECO:0000256" key="2">
    <source>
        <dbReference type="ARBA" id="ARBA00022723"/>
    </source>
</evidence>
<dbReference type="SMR" id="A0A1H5YRX6"/>
<dbReference type="KEGG" id="tcl:Tchl_3426"/>